<dbReference type="Proteomes" id="UP000320231">
    <property type="component" value="Plasmid pBAA-803-A"/>
</dbReference>
<organism evidence="2 3">
    <name type="scientific">Vreelandella sulfidaeris</name>
    <dbReference type="NCBI Taxonomy" id="115553"/>
    <lineage>
        <taxon>Bacteria</taxon>
        <taxon>Pseudomonadati</taxon>
        <taxon>Pseudomonadota</taxon>
        <taxon>Gammaproteobacteria</taxon>
        <taxon>Oceanospirillales</taxon>
        <taxon>Halomonadaceae</taxon>
        <taxon>Vreelandella</taxon>
    </lineage>
</organism>
<evidence type="ECO:0000313" key="2">
    <source>
        <dbReference type="EMBL" id="BBI65435.1"/>
    </source>
</evidence>
<name>A0A455UH01_9GAMM</name>
<feature type="compositionally biased region" description="Polar residues" evidence="1">
    <location>
        <begin position="65"/>
        <end position="82"/>
    </location>
</feature>
<dbReference type="KEGG" id="hsr:HSBAA_PA_0380"/>
<reference evidence="2 3" key="1">
    <citation type="journal article" date="2019" name="Microbiol. Resour. Announc.">
        <title>Complete Genome Sequence of Halomonas sulfidaeris Strain Esulfide1 Isolated from a Metal Sulfide Rock at a Depth of 2,200 Meters, Obtained Using Nanopore Sequencing.</title>
        <authorList>
            <person name="Saito M."/>
            <person name="Nishigata A."/>
            <person name="Galipon J."/>
            <person name="Arakawa K."/>
        </authorList>
    </citation>
    <scope>NUCLEOTIDE SEQUENCE [LARGE SCALE GENOMIC DNA]</scope>
    <source>
        <strain evidence="2 3">ATCC BAA-803</strain>
        <plasmid evidence="3">pbaa-803-a dna</plasmid>
    </source>
</reference>
<proteinExistence type="predicted"/>
<keyword evidence="2" id="KW-0614">Plasmid</keyword>
<accession>A0A455UH01</accession>
<gene>
    <name evidence="2" type="ORF">HSBAA_PA_0380</name>
</gene>
<dbReference type="EMBL" id="AP019515">
    <property type="protein sequence ID" value="BBI65435.1"/>
    <property type="molecule type" value="Genomic_DNA"/>
</dbReference>
<protein>
    <submittedName>
        <fullName evidence="2">Uncharacterized protein</fullName>
    </submittedName>
</protein>
<geneLocation type="plasmid" evidence="3">
    <name>pbaa-803-a dna</name>
</geneLocation>
<dbReference type="AlphaFoldDB" id="A0A455UH01"/>
<evidence type="ECO:0000313" key="3">
    <source>
        <dbReference type="Proteomes" id="UP000320231"/>
    </source>
</evidence>
<feature type="compositionally biased region" description="Polar residues" evidence="1">
    <location>
        <begin position="48"/>
        <end position="57"/>
    </location>
</feature>
<feature type="region of interest" description="Disordered" evidence="1">
    <location>
        <begin position="34"/>
        <end position="82"/>
    </location>
</feature>
<evidence type="ECO:0000256" key="1">
    <source>
        <dbReference type="SAM" id="MobiDB-lite"/>
    </source>
</evidence>
<sequence length="148" mass="16974">MLTKPLTVIALGRSIGTPCRRWGISSYEYERAGYERRPKSGRHEESLSKSQAFSEATQRTEEAKQSFSQQSQNMMTDTFRSATQYAQDQGFVTDGSVDWSRMSQDQQGQQYMSELSATRQVMEQAGLSERKLMMLLRMRPERPQSKLG</sequence>
<feature type="compositionally biased region" description="Basic and acidic residues" evidence="1">
    <location>
        <begin position="34"/>
        <end position="47"/>
    </location>
</feature>